<evidence type="ECO:0000313" key="10">
    <source>
        <dbReference type="WBParaSite" id="TCONS_00016963.p1"/>
    </source>
</evidence>
<dbReference type="GO" id="GO:0022857">
    <property type="term" value="F:transmembrane transporter activity"/>
    <property type="evidence" value="ECO:0007669"/>
    <property type="project" value="InterPro"/>
</dbReference>
<dbReference type="AlphaFoldDB" id="A0A0K0EB44"/>
<comment type="subcellular location">
    <subcellularLocation>
        <location evidence="1">Membrane</location>
        <topology evidence="1">Multi-pass membrane protein</topology>
    </subcellularLocation>
</comment>
<dbReference type="WBParaSite" id="TCONS_00016963.p1">
    <property type="protein sequence ID" value="TCONS_00016963.p1"/>
    <property type="gene ID" value="XLOC_010985"/>
</dbReference>
<feature type="transmembrane region" description="Helical" evidence="6">
    <location>
        <begin position="87"/>
        <end position="108"/>
    </location>
</feature>
<evidence type="ECO:0000256" key="2">
    <source>
        <dbReference type="ARBA" id="ARBA00022448"/>
    </source>
</evidence>
<keyword evidence="3 6" id="KW-0812">Transmembrane</keyword>
<feature type="transmembrane region" description="Helical" evidence="6">
    <location>
        <begin position="178"/>
        <end position="201"/>
    </location>
</feature>
<dbReference type="PANTHER" id="PTHR23506:SF26">
    <property type="entry name" value="MFS-TYPE TRANSPORTER SLC18B1"/>
    <property type="match status" value="1"/>
</dbReference>
<dbReference type="Proteomes" id="UP000035681">
    <property type="component" value="Unplaced"/>
</dbReference>
<feature type="transmembrane region" description="Helical" evidence="6">
    <location>
        <begin position="233"/>
        <end position="252"/>
    </location>
</feature>
<feature type="transmembrane region" description="Helical" evidence="6">
    <location>
        <begin position="144"/>
        <end position="166"/>
    </location>
</feature>
<keyword evidence="4 6" id="KW-1133">Transmembrane helix</keyword>
<reference evidence="9" key="1">
    <citation type="submission" date="2015-08" db="UniProtKB">
        <authorList>
            <consortium name="WormBaseParasite"/>
        </authorList>
    </citation>
    <scope>IDENTIFICATION</scope>
</reference>
<accession>A0A0K0EB44</accession>
<dbReference type="InterPro" id="IPR011701">
    <property type="entry name" value="MFS"/>
</dbReference>
<feature type="transmembrane region" description="Helical" evidence="6">
    <location>
        <begin position="55"/>
        <end position="80"/>
    </location>
</feature>
<evidence type="ECO:0000256" key="3">
    <source>
        <dbReference type="ARBA" id="ARBA00022692"/>
    </source>
</evidence>
<dbReference type="Pfam" id="PF07690">
    <property type="entry name" value="MFS_1"/>
    <property type="match status" value="1"/>
</dbReference>
<feature type="transmembrane region" description="Helical" evidence="6">
    <location>
        <begin position="114"/>
        <end position="132"/>
    </location>
</feature>
<evidence type="ECO:0000256" key="4">
    <source>
        <dbReference type="ARBA" id="ARBA00022989"/>
    </source>
</evidence>
<dbReference type="InterPro" id="IPR020846">
    <property type="entry name" value="MFS_dom"/>
</dbReference>
<name>A0A0K0EB44_STRER</name>
<dbReference type="SUPFAM" id="SSF103473">
    <property type="entry name" value="MFS general substrate transporter"/>
    <property type="match status" value="1"/>
</dbReference>
<evidence type="ECO:0000256" key="5">
    <source>
        <dbReference type="ARBA" id="ARBA00023136"/>
    </source>
</evidence>
<evidence type="ECO:0000313" key="9">
    <source>
        <dbReference type="WBParaSite" id="SSTP_0000671600.1"/>
    </source>
</evidence>
<dbReference type="PROSITE" id="PS50850">
    <property type="entry name" value="MFS"/>
    <property type="match status" value="1"/>
</dbReference>
<proteinExistence type="predicted"/>
<feature type="transmembrane region" description="Helical" evidence="6">
    <location>
        <begin position="20"/>
        <end position="43"/>
    </location>
</feature>
<keyword evidence="5 6" id="KW-0472">Membrane</keyword>
<dbReference type="PANTHER" id="PTHR23506">
    <property type="entry name" value="GH10249P"/>
    <property type="match status" value="1"/>
</dbReference>
<dbReference type="Gene3D" id="1.20.1250.20">
    <property type="entry name" value="MFS general substrate transporter like domains"/>
    <property type="match status" value="2"/>
</dbReference>
<evidence type="ECO:0000259" key="7">
    <source>
        <dbReference type="PROSITE" id="PS50850"/>
    </source>
</evidence>
<keyword evidence="2" id="KW-0813">Transport</keyword>
<feature type="transmembrane region" description="Helical" evidence="6">
    <location>
        <begin position="408"/>
        <end position="426"/>
    </location>
</feature>
<evidence type="ECO:0000256" key="6">
    <source>
        <dbReference type="SAM" id="Phobius"/>
    </source>
</evidence>
<dbReference type="WBParaSite" id="SSTP_0000671600.1">
    <property type="protein sequence ID" value="SSTP_0000671600.1"/>
    <property type="gene ID" value="SSTP_0000671600"/>
</dbReference>
<keyword evidence="8" id="KW-1185">Reference proteome</keyword>
<feature type="transmembrane region" description="Helical" evidence="6">
    <location>
        <begin position="272"/>
        <end position="292"/>
    </location>
</feature>
<dbReference type="GO" id="GO:0016020">
    <property type="term" value="C:membrane"/>
    <property type="evidence" value="ECO:0007669"/>
    <property type="project" value="UniProtKB-SubCell"/>
</dbReference>
<evidence type="ECO:0000313" key="8">
    <source>
        <dbReference type="Proteomes" id="UP000035681"/>
    </source>
</evidence>
<dbReference type="STRING" id="6248.A0A0K0EB44"/>
<protein>
    <submittedName>
        <fullName evidence="9 10">MFS domain-containing protein</fullName>
    </submittedName>
</protein>
<feature type="domain" description="Major facilitator superfamily (MFS) profile" evidence="7">
    <location>
        <begin position="21"/>
        <end position="428"/>
    </location>
</feature>
<feature type="transmembrane region" description="Helical" evidence="6">
    <location>
        <begin position="370"/>
        <end position="396"/>
    </location>
</feature>
<feature type="transmembrane region" description="Helical" evidence="6">
    <location>
        <begin position="330"/>
        <end position="349"/>
    </location>
</feature>
<dbReference type="InterPro" id="IPR036259">
    <property type="entry name" value="MFS_trans_sf"/>
</dbReference>
<feature type="transmembrane region" description="Helical" evidence="6">
    <location>
        <begin position="299"/>
        <end position="318"/>
    </location>
</feature>
<dbReference type="InterPro" id="IPR050930">
    <property type="entry name" value="MFS_Vesicular_Transporter"/>
</dbReference>
<evidence type="ECO:0000256" key="1">
    <source>
        <dbReference type="ARBA" id="ARBA00004141"/>
    </source>
</evidence>
<organism evidence="9">
    <name type="scientific">Strongyloides stercoralis</name>
    <name type="common">Threadworm</name>
    <dbReference type="NCBI Taxonomy" id="6248"/>
    <lineage>
        <taxon>Eukaryota</taxon>
        <taxon>Metazoa</taxon>
        <taxon>Ecdysozoa</taxon>
        <taxon>Nematoda</taxon>
        <taxon>Chromadorea</taxon>
        <taxon>Rhabditida</taxon>
        <taxon>Tylenchina</taxon>
        <taxon>Panagrolaimomorpha</taxon>
        <taxon>Strongyloidoidea</taxon>
        <taxon>Strongyloididae</taxon>
        <taxon>Strongyloides</taxon>
    </lineage>
</organism>
<sequence>MKNFEIKKKLFQKFELSNWIVFSILILSNILFPITYTCIFPFFNDIALKKNVSSICVGIIYGVFNFGSFILSPVIGRLFLIFGSRKIFIIGMILLSLGTLIFSTVNFIKNNNLFFIICLILRFIQSIGKTMVYNTTYTIISKNFLYHMSTILGCVEAGAGFGYTIGPTIGGFLYQYLGFIYLFLILGCISSVIGMFSYYYINFDDKKFEETITNDNFYETYNKKKLWKRIFKIKDIWCLVYTVFFLGITSSFQDSSITIGCKQFNFDSTKVGLMLMIFGGAYTLFSPISGIIVDKYPIINFLIIFGYILQTIVFFLMRPVSLLNYNPNEILYVVCLLVMGFSVSIMYVPSFKKAIIILKNEKKFPYNFEASSIVSGMVCSSYSFGSFLGPIIGSIFIDRYHYNDTLLIFSKISLISMILFFVFFLLPRIYRTIITNSE</sequence>